<sequence>MKFSVTILALLFGIISQINAAATSYDVITILSKFTQKIGTDPVFQKQFVEGLQVDPTAGSTECLDAYKLFTDTVALWDSFVASQKEKLESNGASLFEFGLPIIKFKHILEIGTLFSNFYDLCEYNYFVASFGNNFQKPSALLNTGNSIFYRVFVDSYDGLLLACNNYADSPAGKADANGVTYVCGHEVAGFYKRMLQSQVKTTSNGAYDKVNTGG</sequence>
<reference evidence="2 3" key="1">
    <citation type="submission" date="2014-06" db="EMBL/GenBank/DDBJ databases">
        <authorList>
            <person name="Swart Estienne"/>
        </authorList>
    </citation>
    <scope>NUCLEOTIDE SEQUENCE [LARGE SCALE GENOMIC DNA]</scope>
    <source>
        <strain evidence="2 3">130c</strain>
    </source>
</reference>
<proteinExistence type="predicted"/>
<dbReference type="InParanoid" id="A0A078B698"/>
<organism evidence="2 3">
    <name type="scientific">Stylonychia lemnae</name>
    <name type="common">Ciliate</name>
    <dbReference type="NCBI Taxonomy" id="5949"/>
    <lineage>
        <taxon>Eukaryota</taxon>
        <taxon>Sar</taxon>
        <taxon>Alveolata</taxon>
        <taxon>Ciliophora</taxon>
        <taxon>Intramacronucleata</taxon>
        <taxon>Spirotrichea</taxon>
        <taxon>Stichotrichia</taxon>
        <taxon>Sporadotrichida</taxon>
        <taxon>Oxytrichidae</taxon>
        <taxon>Stylonychinae</taxon>
        <taxon>Stylonychia</taxon>
    </lineage>
</organism>
<protein>
    <submittedName>
        <fullName evidence="2">Uncharacterized protein</fullName>
    </submittedName>
</protein>
<dbReference type="Proteomes" id="UP000039865">
    <property type="component" value="Unassembled WGS sequence"/>
</dbReference>
<gene>
    <name evidence="2" type="primary">Contig10228.g10917</name>
    <name evidence="2" type="ORF">STYLEM_17962</name>
</gene>
<evidence type="ECO:0000313" key="2">
    <source>
        <dbReference type="EMBL" id="CDW88837.1"/>
    </source>
</evidence>
<name>A0A078B698_STYLE</name>
<feature type="signal peptide" evidence="1">
    <location>
        <begin position="1"/>
        <end position="20"/>
    </location>
</feature>
<feature type="chain" id="PRO_5001729933" evidence="1">
    <location>
        <begin position="21"/>
        <end position="215"/>
    </location>
</feature>
<evidence type="ECO:0000256" key="1">
    <source>
        <dbReference type="SAM" id="SignalP"/>
    </source>
</evidence>
<keyword evidence="1" id="KW-0732">Signal</keyword>
<evidence type="ECO:0000313" key="3">
    <source>
        <dbReference type="Proteomes" id="UP000039865"/>
    </source>
</evidence>
<dbReference type="AlphaFoldDB" id="A0A078B698"/>
<accession>A0A078B698</accession>
<keyword evidence="3" id="KW-1185">Reference proteome</keyword>
<dbReference type="EMBL" id="CCKQ01016944">
    <property type="protein sequence ID" value="CDW88837.1"/>
    <property type="molecule type" value="Genomic_DNA"/>
</dbReference>